<evidence type="ECO:0000256" key="3">
    <source>
        <dbReference type="ARBA" id="ARBA00022553"/>
    </source>
</evidence>
<dbReference type="Pfam" id="PF06857">
    <property type="entry name" value="ACP"/>
    <property type="match status" value="1"/>
</dbReference>
<comment type="subunit">
    <text evidence="4">Oligomer with a subunit composition of (alpha,beta,gamma)6.</text>
</comment>
<evidence type="ECO:0000256" key="1">
    <source>
        <dbReference type="ARBA" id="ARBA00004496"/>
    </source>
</evidence>
<evidence type="ECO:0000313" key="5">
    <source>
        <dbReference type="EMBL" id="UQS83163.1"/>
    </source>
</evidence>
<protein>
    <recommendedName>
        <fullName evidence="4">Citrate lyase acyl carrier protein</fullName>
    </recommendedName>
    <alternativeName>
        <fullName evidence="4">Citrate lyase gamma chain</fullName>
    </alternativeName>
</protein>
<keyword evidence="3 4" id="KW-0597">Phosphoprotein</keyword>
<comment type="subcellular location">
    <subcellularLocation>
        <location evidence="1 4">Cytoplasm</location>
    </subcellularLocation>
</comment>
<dbReference type="Proteomes" id="UP000831947">
    <property type="component" value="Chromosome"/>
</dbReference>
<dbReference type="NCBIfam" id="NF009726">
    <property type="entry name" value="PRK13253.1"/>
    <property type="match status" value="1"/>
</dbReference>
<comment type="similarity">
    <text evidence="4">Belongs to the CitD family.</text>
</comment>
<feature type="modified residue" description="O-(phosphoribosyl dephospho-coenzyme A)serine" evidence="4">
    <location>
        <position position="14"/>
    </location>
</feature>
<dbReference type="InterPro" id="IPR006495">
    <property type="entry name" value="CitD"/>
</dbReference>
<dbReference type="NCBIfam" id="TIGR01608">
    <property type="entry name" value="citD"/>
    <property type="match status" value="1"/>
</dbReference>
<sequence>MEIKRIATAGTLESSDIQITIAPGNNGLQIELQSDVIKQFGAQIKQTIIDVLTNYGVQNAQIKAVDKGALDLVIKARAIAAVQRALEISEEPRWEVL</sequence>
<comment type="function">
    <text evidence="4">Covalent carrier of the coenzyme of citrate lyase.</text>
</comment>
<organism evidence="5 6">
    <name type="scientific">Bombilactobacillus thymidiniphilus</name>
    <dbReference type="NCBI Taxonomy" id="2923363"/>
    <lineage>
        <taxon>Bacteria</taxon>
        <taxon>Bacillati</taxon>
        <taxon>Bacillota</taxon>
        <taxon>Bacilli</taxon>
        <taxon>Lactobacillales</taxon>
        <taxon>Lactobacillaceae</taxon>
        <taxon>Bombilactobacillus</taxon>
    </lineage>
</organism>
<proteinExistence type="inferred from homology"/>
<dbReference type="PIRSF" id="PIRSF002736">
    <property type="entry name" value="Citrt_lyas_gamma"/>
    <property type="match status" value="1"/>
</dbReference>
<accession>A0ABY4PBL9</accession>
<dbReference type="RefSeq" id="WP_249512390.1">
    <property type="nucleotide sequence ID" value="NZ_CP093365.1"/>
</dbReference>
<dbReference type="EMBL" id="CP093365">
    <property type="protein sequence ID" value="UQS83163.1"/>
    <property type="molecule type" value="Genomic_DNA"/>
</dbReference>
<gene>
    <name evidence="4 5" type="primary">citD</name>
    <name evidence="5" type="ORF">MOO47_05085</name>
</gene>
<evidence type="ECO:0000313" key="6">
    <source>
        <dbReference type="Proteomes" id="UP000831947"/>
    </source>
</evidence>
<dbReference type="HAMAP" id="MF_00805">
    <property type="entry name" value="CitD"/>
    <property type="match status" value="1"/>
</dbReference>
<name>A0ABY4PBL9_9LACO</name>
<dbReference type="GO" id="GO:0008815">
    <property type="term" value="F:citrate (pro-3S)-lyase activity"/>
    <property type="evidence" value="ECO:0007669"/>
    <property type="project" value="UniProtKB-EC"/>
</dbReference>
<evidence type="ECO:0000256" key="2">
    <source>
        <dbReference type="ARBA" id="ARBA00022490"/>
    </source>
</evidence>
<evidence type="ECO:0000256" key="4">
    <source>
        <dbReference type="HAMAP-Rule" id="MF_00805"/>
    </source>
</evidence>
<keyword evidence="2 4" id="KW-0963">Cytoplasm</keyword>
<keyword evidence="6" id="KW-1185">Reference proteome</keyword>
<reference evidence="5 6" key="1">
    <citation type="journal article" date="2022" name="Int. J. Syst. Evol. Microbiol.">
        <title>Apilactobacillus apisilvae sp. nov., Nicolia spurrieriana gen. nov. sp. nov., Bombilactobacillus folatiphilus sp. nov. and Bombilactobacillus thymidiniphilus sp. nov., four new lactic acid bacterial isolates from stingless bees Tetragonula carbonaria and Austroplebeia australis.</title>
        <authorList>
            <person name="Oliphant S.A."/>
            <person name="Watson-Haigh N.S."/>
            <person name="Sumby K.M."/>
            <person name="Gardner J."/>
            <person name="Groom S."/>
            <person name="Jiranek V."/>
        </authorList>
    </citation>
    <scope>NUCLEOTIDE SEQUENCE [LARGE SCALE GENOMIC DNA]</scope>
    <source>
        <strain evidence="5 6">SG4_A1</strain>
    </source>
</reference>
<dbReference type="InterPro" id="IPR023439">
    <property type="entry name" value="Mal_deCO2ase/Cit_lyase_ACP"/>
</dbReference>
<keyword evidence="5" id="KW-0456">Lyase</keyword>